<evidence type="ECO:0000313" key="2">
    <source>
        <dbReference type="Proteomes" id="UP000239522"/>
    </source>
</evidence>
<dbReference type="EMBL" id="MQUA01000013">
    <property type="protein sequence ID" value="PQB08422.1"/>
    <property type="molecule type" value="Genomic_DNA"/>
</dbReference>
<evidence type="ECO:0000313" key="1">
    <source>
        <dbReference type="EMBL" id="PQB08422.1"/>
    </source>
</evidence>
<keyword evidence="2" id="KW-1185">Reference proteome</keyword>
<dbReference type="AlphaFoldDB" id="A0A2S7L0H9"/>
<dbReference type="OrthoDB" id="1190410at2"/>
<protein>
    <recommendedName>
        <fullName evidence="3">Adhesin domain-containing protein</fullName>
    </recommendedName>
</protein>
<proteinExistence type="predicted"/>
<dbReference type="RefSeq" id="WP_104810620.1">
    <property type="nucleotide sequence ID" value="NZ_MQUA01000013.1"/>
</dbReference>
<accession>A0A2S7L0H9</accession>
<name>A0A2S7L0H9_9FLAO</name>
<evidence type="ECO:0008006" key="3">
    <source>
        <dbReference type="Google" id="ProtNLM"/>
    </source>
</evidence>
<dbReference type="Proteomes" id="UP000239522">
    <property type="component" value="Unassembled WGS sequence"/>
</dbReference>
<reference evidence="1 2" key="1">
    <citation type="submission" date="2016-11" db="EMBL/GenBank/DDBJ databases">
        <title>Trade-off between light-utilization and light-protection in marine flavobacteria.</title>
        <authorList>
            <person name="Kumagai Y."/>
        </authorList>
    </citation>
    <scope>NUCLEOTIDE SEQUENCE [LARGE SCALE GENOMIC DNA]</scope>
    <source>
        <strain evidence="1 2">ATCC 700397</strain>
    </source>
</reference>
<organism evidence="1 2">
    <name type="scientific">Polaribacter filamentus</name>
    <dbReference type="NCBI Taxonomy" id="53483"/>
    <lineage>
        <taxon>Bacteria</taxon>
        <taxon>Pseudomonadati</taxon>
        <taxon>Bacteroidota</taxon>
        <taxon>Flavobacteriia</taxon>
        <taxon>Flavobacteriales</taxon>
        <taxon>Flavobacteriaceae</taxon>
    </lineage>
</organism>
<sequence length="217" mass="24766">MKKIILLSLLIFSTVLFSQKKVIKKFETNLQEIEISTIGLDDFVLENSTSDFIEITLFAENPNEQHILLNTGNNVVQIAFIIEELQTKETIFRKFITKRLQRASAVIKIPKGKKATIFGENINIESKSYEGNLAIFIDEGILKFNEVMAETAIKLYEGSIYATLKNAKIEVTSKLGKIQINDILYEKIYQNKSEKNQKTFTVTSLKANIYLTTQKTQ</sequence>
<gene>
    <name evidence="1" type="ORF">BST83_15790</name>
</gene>
<comment type="caution">
    <text evidence="1">The sequence shown here is derived from an EMBL/GenBank/DDBJ whole genome shotgun (WGS) entry which is preliminary data.</text>
</comment>